<dbReference type="PATRIC" id="fig|162209.4.peg.2085"/>
<dbReference type="GO" id="GO:0005737">
    <property type="term" value="C:cytoplasm"/>
    <property type="evidence" value="ECO:0007669"/>
    <property type="project" value="TreeGrafter"/>
</dbReference>
<proteinExistence type="inferred from homology"/>
<dbReference type="Proteomes" id="UP000061660">
    <property type="component" value="Chromosome"/>
</dbReference>
<sequence>MKQQIASVIDRYSESFTSLSKYIGEHPELGNEEWEASSRLKEALREHGFEIQSPVLDLPTAFIGTYVSVKPGPTIAFLCEYDALPELGHACGHHLIAVMGLAAAVGLKEVIDEIGGTIRVYGTPAEETKGAKVPMAAAGLFDDVDIAMMAHPYHTYEKSGSSLAMDAIQFEYFGKSAHAAASPYEGINALDAILLLFQSIGALRQQLRSHARIHGIITEGGKAPNIIPDYAAAQFYIRSANRPYTDEVVQKVLRCAEGAALQTGCTMKWSNYEFSYDELITNRVLSDLFTKNLTSMGIAEDMIETGKDHGSLDLGNVSRHCPTIHPYVKVVDERHMLHTKEFRDLAMLPRAFEGMLLAAKVLAFTAYDVIVNPDLLRSIREEFERSIRSGHQGN</sequence>
<dbReference type="STRING" id="162209.IJ22_19690"/>
<dbReference type="NCBIfam" id="TIGR01891">
    <property type="entry name" value="amidohydrolases"/>
    <property type="match status" value="1"/>
</dbReference>
<keyword evidence="4" id="KW-1185">Reference proteome</keyword>
<dbReference type="GO" id="GO:0016805">
    <property type="term" value="F:dipeptidase activity"/>
    <property type="evidence" value="ECO:0007669"/>
    <property type="project" value="InterPro"/>
</dbReference>
<dbReference type="PANTHER" id="PTHR30575">
    <property type="entry name" value="PEPTIDASE M20"/>
    <property type="match status" value="1"/>
</dbReference>
<feature type="domain" description="Peptidase M20 dimerisation" evidence="2">
    <location>
        <begin position="173"/>
        <end position="255"/>
    </location>
</feature>
<dbReference type="Pfam" id="PF07687">
    <property type="entry name" value="M20_dimer"/>
    <property type="match status" value="1"/>
</dbReference>
<dbReference type="GO" id="GO:0071713">
    <property type="term" value="F:para-aminobenzoyl-glutamate hydrolase activity"/>
    <property type="evidence" value="ECO:0007669"/>
    <property type="project" value="TreeGrafter"/>
</dbReference>
<comment type="similarity">
    <text evidence="1">Belongs to the peptidase M20A family.</text>
</comment>
<reference evidence="3 4" key="2">
    <citation type="journal article" date="2016" name="Genome Announc.">
        <title>Complete Genome Sequences of Two Interactive Moderate Thermophiles, Paenibacillus napthalenovorans 32O-Y and Paenibacillus sp. 32O-W.</title>
        <authorList>
            <person name="Butler R.R.III."/>
            <person name="Wang J."/>
            <person name="Stark B.C."/>
            <person name="Pombert J.F."/>
        </authorList>
    </citation>
    <scope>NUCLEOTIDE SEQUENCE [LARGE SCALE GENOMIC DNA]</scope>
    <source>
        <strain evidence="3 4">32O-Y</strain>
    </source>
</reference>
<dbReference type="InterPro" id="IPR052030">
    <property type="entry name" value="Peptidase_M20/M20A_hydrolases"/>
</dbReference>
<keyword evidence="3" id="KW-0378">Hydrolase</keyword>
<dbReference type="PIRSF" id="PIRSF037226">
    <property type="entry name" value="Amidohydrolase_ACY1L2_prd"/>
    <property type="match status" value="1"/>
</dbReference>
<dbReference type="InterPro" id="IPR017439">
    <property type="entry name" value="Amidohydrolase"/>
</dbReference>
<dbReference type="GO" id="GO:0046657">
    <property type="term" value="P:folic acid catabolic process"/>
    <property type="evidence" value="ECO:0007669"/>
    <property type="project" value="TreeGrafter"/>
</dbReference>
<dbReference type="InterPro" id="IPR002933">
    <property type="entry name" value="Peptidase_M20"/>
</dbReference>
<dbReference type="InterPro" id="IPR036264">
    <property type="entry name" value="Bact_exopeptidase_dim_dom"/>
</dbReference>
<dbReference type="KEGG" id="pnp:IJ22_19690"/>
<evidence type="ECO:0000313" key="4">
    <source>
        <dbReference type="Proteomes" id="UP000061660"/>
    </source>
</evidence>
<reference evidence="4" key="1">
    <citation type="submission" date="2015-12" db="EMBL/GenBank/DDBJ databases">
        <title>Complete genome sequences of two moderately thermophilic Paenibacillus species.</title>
        <authorList>
            <person name="Butler R.III."/>
            <person name="Wang J."/>
            <person name="Stark B.C."/>
            <person name="Pombert J.-F."/>
        </authorList>
    </citation>
    <scope>NUCLEOTIDE SEQUENCE [LARGE SCALE GENOMIC DNA]</scope>
    <source>
        <strain evidence="4">32O-Y</strain>
    </source>
</reference>
<dbReference type="InterPro" id="IPR011650">
    <property type="entry name" value="Peptidase_M20_dimer"/>
</dbReference>
<dbReference type="PANTHER" id="PTHR30575:SF0">
    <property type="entry name" value="XAA-ARG DIPEPTIDASE"/>
    <property type="match status" value="1"/>
</dbReference>
<dbReference type="SUPFAM" id="SSF55031">
    <property type="entry name" value="Bacterial exopeptidase dimerisation domain"/>
    <property type="match status" value="1"/>
</dbReference>
<dbReference type="Gene3D" id="3.30.70.360">
    <property type="match status" value="1"/>
</dbReference>
<dbReference type="AlphaFoldDB" id="A0A0U2VS59"/>
<dbReference type="EMBL" id="CP013652">
    <property type="protein sequence ID" value="ALS22343.1"/>
    <property type="molecule type" value="Genomic_DNA"/>
</dbReference>
<dbReference type="FunFam" id="3.30.70.360:FF:000004">
    <property type="entry name" value="Peptidase M20 domain-containing protein 2"/>
    <property type="match status" value="1"/>
</dbReference>
<evidence type="ECO:0000313" key="3">
    <source>
        <dbReference type="EMBL" id="ALS22343.1"/>
    </source>
</evidence>
<dbReference type="SUPFAM" id="SSF53187">
    <property type="entry name" value="Zn-dependent exopeptidases"/>
    <property type="match status" value="1"/>
</dbReference>
<dbReference type="CDD" id="cd03887">
    <property type="entry name" value="M20_Acy1L2"/>
    <property type="match status" value="1"/>
</dbReference>
<organism evidence="3 4">
    <name type="scientific">Paenibacillus naphthalenovorans</name>
    <dbReference type="NCBI Taxonomy" id="162209"/>
    <lineage>
        <taxon>Bacteria</taxon>
        <taxon>Bacillati</taxon>
        <taxon>Bacillota</taxon>
        <taxon>Bacilli</taxon>
        <taxon>Bacillales</taxon>
        <taxon>Paenibacillaceae</taxon>
        <taxon>Paenibacillus</taxon>
    </lineage>
</organism>
<name>A0A0U2VS59_9BACL</name>
<evidence type="ECO:0000256" key="1">
    <source>
        <dbReference type="PIRNR" id="PIRNR037226"/>
    </source>
</evidence>
<dbReference type="InterPro" id="IPR017144">
    <property type="entry name" value="Xaa-Arg_dipeptidase"/>
</dbReference>
<protein>
    <recommendedName>
        <fullName evidence="1">Peptidase M20 domain-containing protein 2</fullName>
    </recommendedName>
</protein>
<dbReference type="Gene3D" id="3.40.630.10">
    <property type="entry name" value="Zn peptidases"/>
    <property type="match status" value="1"/>
</dbReference>
<evidence type="ECO:0000259" key="2">
    <source>
        <dbReference type="Pfam" id="PF07687"/>
    </source>
</evidence>
<dbReference type="RefSeq" id="WP_062408637.1">
    <property type="nucleotide sequence ID" value="NZ_CP013652.1"/>
</dbReference>
<dbReference type="OrthoDB" id="9781032at2"/>
<accession>A0A0U2VS59</accession>
<gene>
    <name evidence="3" type="ORF">IJ22_19690</name>
</gene>
<dbReference type="Pfam" id="PF01546">
    <property type="entry name" value="Peptidase_M20"/>
    <property type="match status" value="1"/>
</dbReference>